<evidence type="ECO:0000256" key="7">
    <source>
        <dbReference type="RuleBase" id="RU363032"/>
    </source>
</evidence>
<feature type="transmembrane region" description="Helical" evidence="7">
    <location>
        <begin position="219"/>
        <end position="241"/>
    </location>
</feature>
<protein>
    <submittedName>
        <fullName evidence="9">ABC transporter permease subunit</fullName>
    </submittedName>
</protein>
<dbReference type="Pfam" id="PF00528">
    <property type="entry name" value="BPD_transp_1"/>
    <property type="match status" value="1"/>
</dbReference>
<evidence type="ECO:0000256" key="3">
    <source>
        <dbReference type="ARBA" id="ARBA00022475"/>
    </source>
</evidence>
<sequence length="256" mass="26286">MMRLISRAGPLLALAVLIGAWHIAVSRGWLGNPFVLPGPGAVARRAGDLWSDESLPRDLRTTLGRVLAAFALALAAGTIAGLAMGRSTTARAALRPIVGLGFPAPKIAMFPALVILLGLGTASKVALGFAEAVFPIAAAVAAAASRVPERLTWSAESMGASRSAVAFRVVLPSALPGLLAGARVGLIGAIIGVYVGEMVVSSDGLGHAMVAGWRQLDTAQLYVSVVAVSVLGFVLDGLLLLARRRLMRWAPENASG</sequence>
<name>A0ABS3S533_9ACTN</name>
<dbReference type="CDD" id="cd06261">
    <property type="entry name" value="TM_PBP2"/>
    <property type="match status" value="1"/>
</dbReference>
<keyword evidence="6 7" id="KW-0472">Membrane</keyword>
<keyword evidence="4 7" id="KW-0812">Transmembrane</keyword>
<keyword evidence="10" id="KW-1185">Reference proteome</keyword>
<dbReference type="Proteomes" id="UP000680206">
    <property type="component" value="Unassembled WGS sequence"/>
</dbReference>
<feature type="transmembrane region" description="Helical" evidence="7">
    <location>
        <begin position="97"/>
        <end position="119"/>
    </location>
</feature>
<keyword evidence="3" id="KW-1003">Cell membrane</keyword>
<dbReference type="PANTHER" id="PTHR30151">
    <property type="entry name" value="ALKANE SULFONATE ABC TRANSPORTER-RELATED, MEMBRANE SUBUNIT"/>
    <property type="match status" value="1"/>
</dbReference>
<evidence type="ECO:0000256" key="6">
    <source>
        <dbReference type="ARBA" id="ARBA00023136"/>
    </source>
</evidence>
<evidence type="ECO:0000256" key="5">
    <source>
        <dbReference type="ARBA" id="ARBA00022989"/>
    </source>
</evidence>
<dbReference type="RefSeq" id="WP_208250111.1">
    <property type="nucleotide sequence ID" value="NZ_JAGEPF010000031.1"/>
</dbReference>
<dbReference type="PROSITE" id="PS50928">
    <property type="entry name" value="ABC_TM1"/>
    <property type="match status" value="1"/>
</dbReference>
<keyword evidence="2 7" id="KW-0813">Transport</keyword>
<accession>A0ABS3S533</accession>
<dbReference type="InterPro" id="IPR000515">
    <property type="entry name" value="MetI-like"/>
</dbReference>
<evidence type="ECO:0000256" key="2">
    <source>
        <dbReference type="ARBA" id="ARBA00022448"/>
    </source>
</evidence>
<reference evidence="9 10" key="1">
    <citation type="submission" date="2021-03" db="EMBL/GenBank/DDBJ databases">
        <title>Actinomadura violae sp. nov., isolated from lichen in Thailand.</title>
        <authorList>
            <person name="Kanchanasin P."/>
            <person name="Saeng-In P."/>
            <person name="Phongsopitanun W."/>
            <person name="Yuki M."/>
            <person name="Kudo T."/>
            <person name="Ohkuma M."/>
            <person name="Tanasupawat S."/>
        </authorList>
    </citation>
    <scope>NUCLEOTIDE SEQUENCE [LARGE SCALE GENOMIC DNA]</scope>
    <source>
        <strain evidence="9 10">LCR2-06</strain>
    </source>
</reference>
<comment type="subcellular location">
    <subcellularLocation>
        <location evidence="1 7">Cell membrane</location>
        <topology evidence="1 7">Multi-pass membrane protein</topology>
    </subcellularLocation>
</comment>
<feature type="domain" description="ABC transmembrane type-1" evidence="8">
    <location>
        <begin position="59"/>
        <end position="243"/>
    </location>
</feature>
<dbReference type="EMBL" id="JAGEPF010000031">
    <property type="protein sequence ID" value="MBO2463986.1"/>
    <property type="molecule type" value="Genomic_DNA"/>
</dbReference>
<organism evidence="9 10">
    <name type="scientific">Actinomadura violacea</name>
    <dbReference type="NCBI Taxonomy" id="2819934"/>
    <lineage>
        <taxon>Bacteria</taxon>
        <taxon>Bacillati</taxon>
        <taxon>Actinomycetota</taxon>
        <taxon>Actinomycetes</taxon>
        <taxon>Streptosporangiales</taxon>
        <taxon>Thermomonosporaceae</taxon>
        <taxon>Actinomadura</taxon>
    </lineage>
</organism>
<feature type="transmembrane region" description="Helical" evidence="7">
    <location>
        <begin position="125"/>
        <end position="144"/>
    </location>
</feature>
<feature type="transmembrane region" description="Helical" evidence="7">
    <location>
        <begin position="66"/>
        <end position="85"/>
    </location>
</feature>
<dbReference type="PANTHER" id="PTHR30151:SF0">
    <property type="entry name" value="ABC TRANSPORTER PERMEASE PROTEIN MJ0413-RELATED"/>
    <property type="match status" value="1"/>
</dbReference>
<comment type="caution">
    <text evidence="9">The sequence shown here is derived from an EMBL/GenBank/DDBJ whole genome shotgun (WGS) entry which is preliminary data.</text>
</comment>
<comment type="similarity">
    <text evidence="7">Belongs to the binding-protein-dependent transport system permease family.</text>
</comment>
<evidence type="ECO:0000256" key="1">
    <source>
        <dbReference type="ARBA" id="ARBA00004651"/>
    </source>
</evidence>
<dbReference type="InterPro" id="IPR035906">
    <property type="entry name" value="MetI-like_sf"/>
</dbReference>
<dbReference type="Gene3D" id="1.10.3720.10">
    <property type="entry name" value="MetI-like"/>
    <property type="match status" value="1"/>
</dbReference>
<evidence type="ECO:0000259" key="8">
    <source>
        <dbReference type="PROSITE" id="PS50928"/>
    </source>
</evidence>
<dbReference type="SUPFAM" id="SSF161098">
    <property type="entry name" value="MetI-like"/>
    <property type="match status" value="1"/>
</dbReference>
<keyword evidence="5 7" id="KW-1133">Transmembrane helix</keyword>
<gene>
    <name evidence="9" type="ORF">J4709_41100</name>
</gene>
<feature type="transmembrane region" description="Helical" evidence="7">
    <location>
        <begin position="165"/>
        <end position="195"/>
    </location>
</feature>
<evidence type="ECO:0000313" key="10">
    <source>
        <dbReference type="Proteomes" id="UP000680206"/>
    </source>
</evidence>
<evidence type="ECO:0000313" key="9">
    <source>
        <dbReference type="EMBL" id="MBO2463986.1"/>
    </source>
</evidence>
<proteinExistence type="inferred from homology"/>
<evidence type="ECO:0000256" key="4">
    <source>
        <dbReference type="ARBA" id="ARBA00022692"/>
    </source>
</evidence>